<dbReference type="EMBL" id="BSPP01000004">
    <property type="protein sequence ID" value="GLS85840.1"/>
    <property type="molecule type" value="Genomic_DNA"/>
</dbReference>
<dbReference type="GO" id="GO:0030313">
    <property type="term" value="C:cell envelope"/>
    <property type="evidence" value="ECO:0007669"/>
    <property type="project" value="UniProtKB-SubCell"/>
</dbReference>
<dbReference type="Pfam" id="PF13407">
    <property type="entry name" value="Peripla_BP_4"/>
    <property type="match status" value="1"/>
</dbReference>
<dbReference type="PANTHER" id="PTHR46847">
    <property type="entry name" value="D-ALLOSE-BINDING PERIPLASMIC PROTEIN-RELATED"/>
    <property type="match status" value="1"/>
</dbReference>
<dbReference type="CDD" id="cd01392">
    <property type="entry name" value="HTH_LacI"/>
    <property type="match status" value="1"/>
</dbReference>
<protein>
    <submittedName>
        <fullName evidence="5">LacI family transcriptional regulator</fullName>
    </submittedName>
</protein>
<dbReference type="Gene3D" id="3.40.50.2300">
    <property type="match status" value="2"/>
</dbReference>
<dbReference type="SUPFAM" id="SSF53822">
    <property type="entry name" value="Periplasmic binding protein-like I"/>
    <property type="match status" value="1"/>
</dbReference>
<evidence type="ECO:0000256" key="1">
    <source>
        <dbReference type="ARBA" id="ARBA00004196"/>
    </source>
</evidence>
<dbReference type="GO" id="GO:0006355">
    <property type="term" value="P:regulation of DNA-templated transcription"/>
    <property type="evidence" value="ECO:0007669"/>
    <property type="project" value="InterPro"/>
</dbReference>
<name>A0AA37U1B8_9RHOB</name>
<comment type="caution">
    <text evidence="5">The sequence shown here is derived from an EMBL/GenBank/DDBJ whole genome shotgun (WGS) entry which is preliminary data.</text>
</comment>
<comment type="similarity">
    <text evidence="2">Belongs to the bacterial solute-binding protein 2 family.</text>
</comment>
<dbReference type="Proteomes" id="UP001157355">
    <property type="component" value="Unassembled WGS sequence"/>
</dbReference>
<accession>A0AA37U1B8</accession>
<proteinExistence type="inferred from homology"/>
<dbReference type="InterPro" id="IPR025997">
    <property type="entry name" value="SBP_2_dom"/>
</dbReference>
<comment type="subcellular location">
    <subcellularLocation>
        <location evidence="1">Cell envelope</location>
    </subcellularLocation>
</comment>
<organism evidence="5 6">
    <name type="scientific">Cypionkella aquatica</name>
    <dbReference type="NCBI Taxonomy" id="1756042"/>
    <lineage>
        <taxon>Bacteria</taxon>
        <taxon>Pseudomonadati</taxon>
        <taxon>Pseudomonadota</taxon>
        <taxon>Alphaproteobacteria</taxon>
        <taxon>Rhodobacterales</taxon>
        <taxon>Paracoccaceae</taxon>
        <taxon>Cypionkella</taxon>
    </lineage>
</organism>
<dbReference type="PANTHER" id="PTHR46847:SF1">
    <property type="entry name" value="D-ALLOSE-BINDING PERIPLASMIC PROTEIN-RELATED"/>
    <property type="match status" value="1"/>
</dbReference>
<dbReference type="AlphaFoldDB" id="A0AA37U1B8"/>
<evidence type="ECO:0000256" key="2">
    <source>
        <dbReference type="ARBA" id="ARBA00007639"/>
    </source>
</evidence>
<dbReference type="SUPFAM" id="SSF47413">
    <property type="entry name" value="lambda repressor-like DNA-binding domains"/>
    <property type="match status" value="1"/>
</dbReference>
<evidence type="ECO:0000259" key="4">
    <source>
        <dbReference type="PROSITE" id="PS50932"/>
    </source>
</evidence>
<sequence length="343" mass="37637">MTKRPTITDLAEASGVSVATVDRVLNGRKTVREGTALRVLEAARSIGFHAAPLLQKRILDDVPTFKIGLLLLQESDFYLNFKTMAEALALEERRMNIRLTVAFLPSSQPADIVLAVEKMAERVQAIGLVSIDHPRVTEVVESVKQRGIPVFALLSDFAQGVRESYIGPNNLKVGRTAGWMISRGLQGRQGEIALFVGGHRWHGHELRETGFRAYFRENRPDLTLLETQVNLDTAKLSYEATLSLLKRHPTLAGIYCAGGGREGIIDAIRDEGRVGSVEIVANELTDFSRRAMADGVLSLVIDTPIRAICTELFDLALRAVTRGPGQSSGQVFLPMNLVLPESI</sequence>
<dbReference type="Pfam" id="PF00356">
    <property type="entry name" value="LacI"/>
    <property type="match status" value="1"/>
</dbReference>
<reference evidence="5 6" key="1">
    <citation type="journal article" date="2014" name="Int. J. Syst. Evol. Microbiol.">
        <title>Complete genome sequence of Corynebacterium casei LMG S-19264T (=DSM 44701T), isolated from a smear-ripened cheese.</title>
        <authorList>
            <consortium name="US DOE Joint Genome Institute (JGI-PGF)"/>
            <person name="Walter F."/>
            <person name="Albersmeier A."/>
            <person name="Kalinowski J."/>
            <person name="Ruckert C."/>
        </authorList>
    </citation>
    <scope>NUCLEOTIDE SEQUENCE [LARGE SCALE GENOMIC DNA]</scope>
    <source>
        <strain evidence="5 6">NBRC 111766</strain>
    </source>
</reference>
<dbReference type="InterPro" id="IPR010982">
    <property type="entry name" value="Lambda_DNA-bd_dom_sf"/>
</dbReference>
<evidence type="ECO:0000313" key="5">
    <source>
        <dbReference type="EMBL" id="GLS85840.1"/>
    </source>
</evidence>
<dbReference type="InterPro" id="IPR028082">
    <property type="entry name" value="Peripla_BP_I"/>
</dbReference>
<dbReference type="Gene3D" id="1.10.260.40">
    <property type="entry name" value="lambda repressor-like DNA-binding domains"/>
    <property type="match status" value="1"/>
</dbReference>
<keyword evidence="6" id="KW-1185">Reference proteome</keyword>
<dbReference type="SMART" id="SM00354">
    <property type="entry name" value="HTH_LACI"/>
    <property type="match status" value="1"/>
</dbReference>
<feature type="domain" description="HTH lacI-type" evidence="4">
    <location>
        <begin position="5"/>
        <end position="59"/>
    </location>
</feature>
<evidence type="ECO:0000256" key="3">
    <source>
        <dbReference type="ARBA" id="ARBA00022729"/>
    </source>
</evidence>
<gene>
    <name evidence="5" type="ORF">GCM10010873_08140</name>
</gene>
<dbReference type="PROSITE" id="PS00356">
    <property type="entry name" value="HTH_LACI_1"/>
    <property type="match status" value="1"/>
</dbReference>
<dbReference type="CDD" id="cd06307">
    <property type="entry name" value="PBP1_sugar_binding"/>
    <property type="match status" value="1"/>
</dbReference>
<dbReference type="RefSeq" id="WP_284324060.1">
    <property type="nucleotide sequence ID" value="NZ_BSPP01000004.1"/>
</dbReference>
<dbReference type="PROSITE" id="PS50932">
    <property type="entry name" value="HTH_LACI_2"/>
    <property type="match status" value="1"/>
</dbReference>
<dbReference type="InterPro" id="IPR000843">
    <property type="entry name" value="HTH_LacI"/>
</dbReference>
<dbReference type="GO" id="GO:0003677">
    <property type="term" value="F:DNA binding"/>
    <property type="evidence" value="ECO:0007669"/>
    <property type="project" value="InterPro"/>
</dbReference>
<keyword evidence="3" id="KW-0732">Signal</keyword>
<dbReference type="GO" id="GO:0030246">
    <property type="term" value="F:carbohydrate binding"/>
    <property type="evidence" value="ECO:0007669"/>
    <property type="project" value="UniProtKB-ARBA"/>
</dbReference>
<evidence type="ECO:0000313" key="6">
    <source>
        <dbReference type="Proteomes" id="UP001157355"/>
    </source>
</evidence>